<evidence type="ECO:0000256" key="7">
    <source>
        <dbReference type="ARBA" id="ARBA00066821"/>
    </source>
</evidence>
<dbReference type="SUPFAM" id="SSF53756">
    <property type="entry name" value="UDP-Glycosyltransferase/glycogen phosphorylase"/>
    <property type="match status" value="1"/>
</dbReference>
<dbReference type="InterPro" id="IPR001830">
    <property type="entry name" value="Glyco_trans_20"/>
</dbReference>
<protein>
    <recommendedName>
        <fullName evidence="8">Glucosylglycerol-phosphate synthase</fullName>
        <ecNumber evidence="7">2.4.1.213</ecNumber>
    </recommendedName>
    <alternativeName>
        <fullName evidence="9">Glucosyl-glycerol-phosphate synthase</fullName>
    </alternativeName>
</protein>
<dbReference type="AlphaFoldDB" id="A0A4U1J9P1"/>
<dbReference type="GO" id="GO:0005829">
    <property type="term" value="C:cytosol"/>
    <property type="evidence" value="ECO:0007669"/>
    <property type="project" value="TreeGrafter"/>
</dbReference>
<keyword evidence="2" id="KW-0328">Glycosyltransferase</keyword>
<evidence type="ECO:0000256" key="6">
    <source>
        <dbReference type="ARBA" id="ARBA00060702"/>
    </source>
</evidence>
<dbReference type="Proteomes" id="UP000309215">
    <property type="component" value="Unassembled WGS sequence"/>
</dbReference>
<dbReference type="PANTHER" id="PTHR10788:SF106">
    <property type="entry name" value="BCDNA.GH08860"/>
    <property type="match status" value="1"/>
</dbReference>
<dbReference type="InterPro" id="IPR003337">
    <property type="entry name" value="Trehalose_PPase"/>
</dbReference>
<dbReference type="Gene3D" id="3.40.50.2000">
    <property type="entry name" value="Glycogen Phosphorylase B"/>
    <property type="match status" value="2"/>
</dbReference>
<comment type="catalytic activity">
    <reaction evidence="4">
        <text>ADP-alpha-D-glucose + sn-glycerol 3-phosphate = 2-O-(alpha-D-glucopyranosyl)-sn-glycerol 3-phosphate + ADP + H(+)</text>
        <dbReference type="Rhea" id="RHEA:12881"/>
        <dbReference type="ChEBI" id="CHEBI:15378"/>
        <dbReference type="ChEBI" id="CHEBI:57498"/>
        <dbReference type="ChEBI" id="CHEBI:57597"/>
        <dbReference type="ChEBI" id="CHEBI:87089"/>
        <dbReference type="ChEBI" id="CHEBI:456216"/>
        <dbReference type="EC" id="2.4.1.213"/>
    </reaction>
</comment>
<dbReference type="InterPro" id="IPR036412">
    <property type="entry name" value="HAD-like_sf"/>
</dbReference>
<dbReference type="PANTHER" id="PTHR10788">
    <property type="entry name" value="TREHALOSE-6-PHOSPHATE SYNTHASE"/>
    <property type="match status" value="1"/>
</dbReference>
<evidence type="ECO:0000256" key="9">
    <source>
        <dbReference type="ARBA" id="ARBA00080497"/>
    </source>
</evidence>
<dbReference type="OrthoDB" id="9815690at2"/>
<dbReference type="Pfam" id="PF02358">
    <property type="entry name" value="Trehalose_PPase"/>
    <property type="match status" value="1"/>
</dbReference>
<dbReference type="InterPro" id="IPR023214">
    <property type="entry name" value="HAD_sf"/>
</dbReference>
<dbReference type="SUPFAM" id="SSF56784">
    <property type="entry name" value="HAD-like"/>
    <property type="match status" value="1"/>
</dbReference>
<evidence type="ECO:0000256" key="5">
    <source>
        <dbReference type="ARBA" id="ARBA00055920"/>
    </source>
</evidence>
<comment type="function">
    <text evidence="5">Involved in salt tolerance by producing GG-phosphate from ADP-glucose and glycerol-3-phosphate (G3P), an intermediate in the synthesis of the osmolyte glucosylglycerol (GG).</text>
</comment>
<sequence>MARLLLVSNRLPVTVKVEHGEVHVTRSAGGLATGMKGPHERSGGLWLGYPGDVSRLPPEQRAALEARLEDLRYVPLHLSPGEVSRFYEGFSNGVLWPLFHYLLDQVPIGERDWESYRRVNERFADLVAAHHREGDLIWVHDYQLMLVPGLLRKKIPNARIGFFLHIPFPSAEVFRILPWRTQLLEGLLGADLLGFHTLSYLRHFASSLLHVLGIEANVDRVFTEGREVRLGAFPMGIDAAALSTLAGSPEVDAEAQTFRQPGQRILLGIDRLDYTKGIPRRLLAVERLLEREPSLRGKVRLVQVTVPSRTNVEAYQGFRSRVDELVGRINGAYATVHSVPIHSMYRSFNERQLAALYRAADVMLVTPLRDGMNLVAKEFVASRTDDDGVLVLSEFAGAASELADALLVNPYDIGGVAATLKRALTMPQGERRQRMQNLRQRVLENDVHGWAQSFLSTLEEQSEASSGRSLGATTPAALESLTSDLRKAPRLTLLLDYDGTLVRFARAPDDAAPDPDLRHLLTALARRPGTRVHVVSGRTRDVLERWLGDLPIALAAEHGFWTRDASAREWRPRTDIPSDWNAKFLPLLRQFVARTPGTLLEEKSASLTFHYRMADPEFGVLQAKELRLHLGDLLKNTPVEILPGEKIVEIRPMGAGSSALVTSLLEGASSGTRLVALGDDLLDEEMFAALPPPHIAMHVGPRPSRAPYRLSGPMAARTFLQAIAED</sequence>
<organism evidence="10 11">
    <name type="scientific">Polyangium fumosum</name>
    <dbReference type="NCBI Taxonomy" id="889272"/>
    <lineage>
        <taxon>Bacteria</taxon>
        <taxon>Pseudomonadati</taxon>
        <taxon>Myxococcota</taxon>
        <taxon>Polyangia</taxon>
        <taxon>Polyangiales</taxon>
        <taxon>Polyangiaceae</taxon>
        <taxon>Polyangium</taxon>
    </lineage>
</organism>
<dbReference type="CDD" id="cd03788">
    <property type="entry name" value="GT20_TPS"/>
    <property type="match status" value="1"/>
</dbReference>
<dbReference type="FunFam" id="3.40.50.2000:FF:000010">
    <property type="entry name" value="Alpha,alpha-trehalose-phosphate synthase"/>
    <property type="match status" value="1"/>
</dbReference>
<evidence type="ECO:0000313" key="11">
    <source>
        <dbReference type="Proteomes" id="UP000309215"/>
    </source>
</evidence>
<reference evidence="10 11" key="1">
    <citation type="submission" date="2019-04" db="EMBL/GenBank/DDBJ databases">
        <authorList>
            <person name="Li Y."/>
            <person name="Wang J."/>
        </authorList>
    </citation>
    <scope>NUCLEOTIDE SEQUENCE [LARGE SCALE GENOMIC DNA]</scope>
    <source>
        <strain evidence="10 11">DSM 14668</strain>
    </source>
</reference>
<comment type="pathway">
    <text evidence="6">Glycan metabolism; glucosylglycerol biosynthesis.</text>
</comment>
<keyword evidence="11" id="KW-1185">Reference proteome</keyword>
<comment type="caution">
    <text evidence="10">The sequence shown here is derived from an EMBL/GenBank/DDBJ whole genome shotgun (WGS) entry which is preliminary data.</text>
</comment>
<dbReference type="NCBIfam" id="TIGR00685">
    <property type="entry name" value="T6PP"/>
    <property type="match status" value="1"/>
</dbReference>
<evidence type="ECO:0000256" key="1">
    <source>
        <dbReference type="ARBA" id="ARBA00008799"/>
    </source>
</evidence>
<dbReference type="GO" id="GO:0003825">
    <property type="term" value="F:alpha,alpha-trehalose-phosphate synthase (UDP-forming) activity"/>
    <property type="evidence" value="ECO:0007669"/>
    <property type="project" value="TreeGrafter"/>
</dbReference>
<dbReference type="Gene3D" id="3.30.70.1020">
    <property type="entry name" value="Trehalose-6-phosphate phosphatase related protein, domain 2"/>
    <property type="match status" value="1"/>
</dbReference>
<dbReference type="Gene3D" id="3.40.50.1000">
    <property type="entry name" value="HAD superfamily/HAD-like"/>
    <property type="match status" value="1"/>
</dbReference>
<dbReference type="EC" id="2.4.1.213" evidence="7"/>
<dbReference type="RefSeq" id="WP_136930945.1">
    <property type="nucleotide sequence ID" value="NZ_SSMQ01000022.1"/>
</dbReference>
<proteinExistence type="inferred from homology"/>
<evidence type="ECO:0000256" key="2">
    <source>
        <dbReference type="ARBA" id="ARBA00022676"/>
    </source>
</evidence>
<evidence type="ECO:0000313" key="10">
    <source>
        <dbReference type="EMBL" id="TKD05138.1"/>
    </source>
</evidence>
<gene>
    <name evidence="10" type="ORF">E8A74_21590</name>
</gene>
<name>A0A4U1J9P1_9BACT</name>
<dbReference type="Pfam" id="PF00982">
    <property type="entry name" value="Glyco_transf_20"/>
    <property type="match status" value="1"/>
</dbReference>
<dbReference type="EMBL" id="SSMQ01000022">
    <property type="protein sequence ID" value="TKD05138.1"/>
    <property type="molecule type" value="Genomic_DNA"/>
</dbReference>
<evidence type="ECO:0000256" key="4">
    <source>
        <dbReference type="ARBA" id="ARBA00052754"/>
    </source>
</evidence>
<dbReference type="GO" id="GO:0005992">
    <property type="term" value="P:trehalose biosynthetic process"/>
    <property type="evidence" value="ECO:0007669"/>
    <property type="project" value="InterPro"/>
</dbReference>
<dbReference type="GO" id="GO:0033828">
    <property type="term" value="F:glucosylglycerol-phosphate synthase activity"/>
    <property type="evidence" value="ECO:0007669"/>
    <property type="project" value="UniProtKB-EC"/>
</dbReference>
<dbReference type="GO" id="GO:0004805">
    <property type="term" value="F:trehalose-phosphatase activity"/>
    <property type="evidence" value="ECO:0007669"/>
    <property type="project" value="TreeGrafter"/>
</dbReference>
<evidence type="ECO:0000256" key="8">
    <source>
        <dbReference type="ARBA" id="ARBA00069974"/>
    </source>
</evidence>
<accession>A0A4U1J9P1</accession>
<dbReference type="NCBIfam" id="NF011071">
    <property type="entry name" value="PRK14501.1"/>
    <property type="match status" value="1"/>
</dbReference>
<keyword evidence="3" id="KW-0808">Transferase</keyword>
<comment type="similarity">
    <text evidence="1">Belongs to the glycosyltransferase 20 family.</text>
</comment>
<evidence type="ECO:0000256" key="3">
    <source>
        <dbReference type="ARBA" id="ARBA00022679"/>
    </source>
</evidence>